<keyword evidence="3" id="KW-1185">Reference proteome</keyword>
<proteinExistence type="predicted"/>
<gene>
    <name evidence="2" type="ORF">ZIOFF_000014</name>
</gene>
<dbReference type="EMBL" id="JACMSC010000001">
    <property type="protein sequence ID" value="KAG6535060.1"/>
    <property type="molecule type" value="Genomic_DNA"/>
</dbReference>
<evidence type="ECO:0000256" key="1">
    <source>
        <dbReference type="ARBA" id="ARBA00004123"/>
    </source>
</evidence>
<dbReference type="PANTHER" id="PTHR12221">
    <property type="entry name" value="PESCADILLO - RELATED"/>
    <property type="match status" value="1"/>
</dbReference>
<dbReference type="Proteomes" id="UP000734854">
    <property type="component" value="Unassembled WGS sequence"/>
</dbReference>
<sequence length="85" mass="10237">MFYFVLDSSKKERNARTISQGQRRLIIFKLIRKLCILKGIFPREPKRTVEGNQKIYYRMKDVMFLAHEPLLHKLRLITCITKKNL</sequence>
<evidence type="ECO:0000313" key="2">
    <source>
        <dbReference type="EMBL" id="KAG6535060.1"/>
    </source>
</evidence>
<comment type="subcellular location">
    <subcellularLocation>
        <location evidence="1">Nucleus</location>
    </subcellularLocation>
</comment>
<name>A0A8J5I7I8_ZINOF</name>
<dbReference type="GO" id="GO:0070545">
    <property type="term" value="C:PeBoW complex"/>
    <property type="evidence" value="ECO:0007669"/>
    <property type="project" value="TreeGrafter"/>
</dbReference>
<comment type="caution">
    <text evidence="2">The sequence shown here is derived from an EMBL/GenBank/DDBJ whole genome shotgun (WGS) entry which is preliminary data.</text>
</comment>
<dbReference type="GO" id="GO:0003723">
    <property type="term" value="F:RNA binding"/>
    <property type="evidence" value="ECO:0007669"/>
    <property type="project" value="TreeGrafter"/>
</dbReference>
<organism evidence="2 3">
    <name type="scientific">Zingiber officinale</name>
    <name type="common">Ginger</name>
    <name type="synonym">Amomum zingiber</name>
    <dbReference type="NCBI Taxonomy" id="94328"/>
    <lineage>
        <taxon>Eukaryota</taxon>
        <taxon>Viridiplantae</taxon>
        <taxon>Streptophyta</taxon>
        <taxon>Embryophyta</taxon>
        <taxon>Tracheophyta</taxon>
        <taxon>Spermatophyta</taxon>
        <taxon>Magnoliopsida</taxon>
        <taxon>Liliopsida</taxon>
        <taxon>Zingiberales</taxon>
        <taxon>Zingiberaceae</taxon>
        <taxon>Zingiber</taxon>
    </lineage>
</organism>
<accession>A0A8J5I7I8</accession>
<evidence type="ECO:0000313" key="3">
    <source>
        <dbReference type="Proteomes" id="UP000734854"/>
    </source>
</evidence>
<reference evidence="2 3" key="1">
    <citation type="submission" date="2020-08" db="EMBL/GenBank/DDBJ databases">
        <title>Plant Genome Project.</title>
        <authorList>
            <person name="Zhang R.-G."/>
        </authorList>
    </citation>
    <scope>NUCLEOTIDE SEQUENCE [LARGE SCALE GENOMIC DNA]</scope>
    <source>
        <tissue evidence="2">Rhizome</tissue>
    </source>
</reference>
<dbReference type="InterPro" id="IPR010613">
    <property type="entry name" value="PES"/>
</dbReference>
<dbReference type="PANTHER" id="PTHR12221:SF6">
    <property type="entry name" value="PESCADILLO HOMOLOG"/>
    <property type="match status" value="1"/>
</dbReference>
<dbReference type="GO" id="GO:0000463">
    <property type="term" value="P:maturation of LSU-rRNA from tricistronic rRNA transcript (SSU-rRNA, 5.8S rRNA, LSU-rRNA)"/>
    <property type="evidence" value="ECO:0007669"/>
    <property type="project" value="TreeGrafter"/>
</dbReference>
<protein>
    <submittedName>
        <fullName evidence="2">Uncharacterized protein</fullName>
    </submittedName>
</protein>
<dbReference type="Pfam" id="PF06732">
    <property type="entry name" value="Pescadillo_N"/>
    <property type="match status" value="1"/>
</dbReference>
<dbReference type="AlphaFoldDB" id="A0A8J5I7I8"/>